<keyword evidence="1" id="KW-0812">Transmembrane</keyword>
<feature type="transmembrane region" description="Helical" evidence="1">
    <location>
        <begin position="131"/>
        <end position="156"/>
    </location>
</feature>
<evidence type="ECO:0000313" key="3">
    <source>
        <dbReference type="Proteomes" id="UP001519289"/>
    </source>
</evidence>
<feature type="transmembrane region" description="Helical" evidence="1">
    <location>
        <begin position="101"/>
        <end position="125"/>
    </location>
</feature>
<comment type="caution">
    <text evidence="2">The sequence shown here is derived from an EMBL/GenBank/DDBJ whole genome shotgun (WGS) entry which is preliminary data.</text>
</comment>
<feature type="transmembrane region" description="Helical" evidence="1">
    <location>
        <begin position="12"/>
        <end position="34"/>
    </location>
</feature>
<dbReference type="EMBL" id="JAGGLG010000006">
    <property type="protein sequence ID" value="MBP2017615.1"/>
    <property type="molecule type" value="Genomic_DNA"/>
</dbReference>
<feature type="transmembrane region" description="Helical" evidence="1">
    <location>
        <begin position="54"/>
        <end position="80"/>
    </location>
</feature>
<dbReference type="Proteomes" id="UP001519289">
    <property type="component" value="Unassembled WGS sequence"/>
</dbReference>
<gene>
    <name evidence="2" type="ORF">J2Z79_001000</name>
</gene>
<evidence type="ECO:0000313" key="2">
    <source>
        <dbReference type="EMBL" id="MBP2017615.1"/>
    </source>
</evidence>
<keyword evidence="1" id="KW-1133">Transmembrane helix</keyword>
<name>A0ABS4JQ17_9FIRM</name>
<protein>
    <submittedName>
        <fullName evidence="2">Niacin transporter</fullName>
    </submittedName>
</protein>
<proteinExistence type="predicted"/>
<evidence type="ECO:0000256" key="1">
    <source>
        <dbReference type="SAM" id="Phobius"/>
    </source>
</evidence>
<organism evidence="2 3">
    <name type="scientific">Symbiobacterium terraclitae</name>
    <dbReference type="NCBI Taxonomy" id="557451"/>
    <lineage>
        <taxon>Bacteria</taxon>
        <taxon>Bacillati</taxon>
        <taxon>Bacillota</taxon>
        <taxon>Clostridia</taxon>
        <taxon>Eubacteriales</taxon>
        <taxon>Symbiobacteriaceae</taxon>
        <taxon>Symbiobacterium</taxon>
    </lineage>
</organism>
<accession>A0ABS4JQ17</accession>
<sequence>MRRRIAIGDLTATGILTALALMIPLVFTFLRVTIPPFFTATLMSHVPSMLAMLMGPFAAVGVGLGSALGFTIFTGPVIGARALSHAVFGWVGNWAWQRGMPLWLVMVITLPFHALFEMGVVWMFSANVQNALITLVGTAAHHTVDAAVALAIVAALQRTGVRWFERTAH</sequence>
<keyword evidence="3" id="KW-1185">Reference proteome</keyword>
<keyword evidence="1" id="KW-0472">Membrane</keyword>
<reference evidence="2 3" key="1">
    <citation type="submission" date="2021-03" db="EMBL/GenBank/DDBJ databases">
        <title>Genomic Encyclopedia of Type Strains, Phase IV (KMG-IV): sequencing the most valuable type-strain genomes for metagenomic binning, comparative biology and taxonomic classification.</title>
        <authorList>
            <person name="Goeker M."/>
        </authorList>
    </citation>
    <scope>NUCLEOTIDE SEQUENCE [LARGE SCALE GENOMIC DNA]</scope>
    <source>
        <strain evidence="2 3">DSM 27138</strain>
    </source>
</reference>
<dbReference type="RefSeq" id="WP_209465759.1">
    <property type="nucleotide sequence ID" value="NZ_JAGGLG010000006.1"/>
</dbReference>